<dbReference type="Pfam" id="PF00722">
    <property type="entry name" value="Glyco_hydro_16"/>
    <property type="match status" value="1"/>
</dbReference>
<dbReference type="AlphaFoldDB" id="A0A9W7ZHN5"/>
<evidence type="ECO:0000256" key="5">
    <source>
        <dbReference type="SAM" id="SignalP"/>
    </source>
</evidence>
<accession>A0A9W7ZHN5</accession>
<evidence type="ECO:0000256" key="3">
    <source>
        <dbReference type="ARBA" id="ARBA00023295"/>
    </source>
</evidence>
<dbReference type="PANTHER" id="PTHR10963:SF22">
    <property type="entry name" value="GLYCOSIDASE CRH2-RELATED"/>
    <property type="match status" value="1"/>
</dbReference>
<protein>
    <submittedName>
        <fullName evidence="7">Glycosidase CRH2</fullName>
    </submittedName>
</protein>
<dbReference type="InterPro" id="IPR000757">
    <property type="entry name" value="Beta-glucanase-like"/>
</dbReference>
<dbReference type="EMBL" id="JANBPT010001531">
    <property type="protein sequence ID" value="KAJ1906915.1"/>
    <property type="molecule type" value="Genomic_DNA"/>
</dbReference>
<dbReference type="SUPFAM" id="SSF49899">
    <property type="entry name" value="Concanavalin A-like lectins/glucanases"/>
    <property type="match status" value="1"/>
</dbReference>
<feature type="chain" id="PRO_5040965734" evidence="5">
    <location>
        <begin position="22"/>
        <end position="408"/>
    </location>
</feature>
<feature type="domain" description="GH16" evidence="6">
    <location>
        <begin position="61"/>
        <end position="292"/>
    </location>
</feature>
<dbReference type="InterPro" id="IPR013320">
    <property type="entry name" value="ConA-like_dom_sf"/>
</dbReference>
<dbReference type="OrthoDB" id="4781at2759"/>
<dbReference type="PANTHER" id="PTHR10963">
    <property type="entry name" value="GLYCOSYL HYDROLASE-RELATED"/>
    <property type="match status" value="1"/>
</dbReference>
<dbReference type="PROSITE" id="PS51762">
    <property type="entry name" value="GH16_2"/>
    <property type="match status" value="1"/>
</dbReference>
<sequence length="408" mass="43528">MRVTAAVFLALAPFLATNVSAICKHFGGKCPREAPCCNDGWCSAEASACQVKVCDPANSFSTGSCQPEPVCVKNSDTFDQPKALVPVANFTGDPNRATWTTDFQPDKSYIKGGNMALYMTKDGDAEAGFGARVSSVRYVDYGSVSAHVRAASTGLGVVSSFIIKNEKGDEIDFEWVGLSPDKVQTNYYYAGILNYDNMKEFTVPGGDTVNTAHLYAINWDPDFIEWIVDGKVVRRLNRDDTLDPADKVHHFPARPAQVQFSIWDGGNAPSKWTRQWAGTPTDWSKAGQTYTMFVEDIQINCHFSGNKSGEAWPWDDMAKMTGNSSAAHDNGQATFSSSGGGHSSTSSSSSSSSSGGGGSSSIMPISGNGEDSSSAANRPVPGDVYGQSTTVFLATLSILGTAGLLIHY</sequence>
<organism evidence="7 8">
    <name type="scientific">Tieghemiomyces parasiticus</name>
    <dbReference type="NCBI Taxonomy" id="78921"/>
    <lineage>
        <taxon>Eukaryota</taxon>
        <taxon>Fungi</taxon>
        <taxon>Fungi incertae sedis</taxon>
        <taxon>Zoopagomycota</taxon>
        <taxon>Kickxellomycotina</taxon>
        <taxon>Dimargaritomycetes</taxon>
        <taxon>Dimargaritales</taxon>
        <taxon>Dimargaritaceae</taxon>
        <taxon>Tieghemiomyces</taxon>
    </lineage>
</organism>
<dbReference type="GO" id="GO:0004553">
    <property type="term" value="F:hydrolase activity, hydrolyzing O-glycosyl compounds"/>
    <property type="evidence" value="ECO:0007669"/>
    <property type="project" value="InterPro"/>
</dbReference>
<evidence type="ECO:0000256" key="1">
    <source>
        <dbReference type="ARBA" id="ARBA00022729"/>
    </source>
</evidence>
<proteinExistence type="predicted"/>
<dbReference type="GO" id="GO:0005975">
    <property type="term" value="P:carbohydrate metabolic process"/>
    <property type="evidence" value="ECO:0007669"/>
    <property type="project" value="InterPro"/>
</dbReference>
<evidence type="ECO:0000259" key="6">
    <source>
        <dbReference type="PROSITE" id="PS51762"/>
    </source>
</evidence>
<dbReference type="Proteomes" id="UP001150569">
    <property type="component" value="Unassembled WGS sequence"/>
</dbReference>
<gene>
    <name evidence="7" type="primary">UTR2_6</name>
    <name evidence="7" type="ORF">IWQ60_011975</name>
</gene>
<reference evidence="7" key="1">
    <citation type="submission" date="2022-07" db="EMBL/GenBank/DDBJ databases">
        <title>Phylogenomic reconstructions and comparative analyses of Kickxellomycotina fungi.</title>
        <authorList>
            <person name="Reynolds N.K."/>
            <person name="Stajich J.E."/>
            <person name="Barry K."/>
            <person name="Grigoriev I.V."/>
            <person name="Crous P."/>
            <person name="Smith M.E."/>
        </authorList>
    </citation>
    <scope>NUCLEOTIDE SEQUENCE</scope>
    <source>
        <strain evidence="7">RSA 861</strain>
    </source>
</reference>
<evidence type="ECO:0000313" key="7">
    <source>
        <dbReference type="EMBL" id="KAJ1906915.1"/>
    </source>
</evidence>
<comment type="caution">
    <text evidence="7">The sequence shown here is derived from an EMBL/GenBank/DDBJ whole genome shotgun (WGS) entry which is preliminary data.</text>
</comment>
<feature type="compositionally biased region" description="Polar residues" evidence="4">
    <location>
        <begin position="321"/>
        <end position="335"/>
    </location>
</feature>
<feature type="compositionally biased region" description="Low complexity" evidence="4">
    <location>
        <begin position="343"/>
        <end position="353"/>
    </location>
</feature>
<name>A0A9W7ZHN5_9FUNG</name>
<evidence type="ECO:0000256" key="2">
    <source>
        <dbReference type="ARBA" id="ARBA00022801"/>
    </source>
</evidence>
<keyword evidence="2" id="KW-0378">Hydrolase</keyword>
<evidence type="ECO:0000256" key="4">
    <source>
        <dbReference type="SAM" id="MobiDB-lite"/>
    </source>
</evidence>
<dbReference type="Gene3D" id="2.60.120.200">
    <property type="match status" value="1"/>
</dbReference>
<feature type="region of interest" description="Disordered" evidence="4">
    <location>
        <begin position="314"/>
        <end position="381"/>
    </location>
</feature>
<feature type="signal peptide" evidence="5">
    <location>
        <begin position="1"/>
        <end position="21"/>
    </location>
</feature>
<dbReference type="InterPro" id="IPR050546">
    <property type="entry name" value="Glycosyl_Hydrlase_16"/>
</dbReference>
<keyword evidence="1 5" id="KW-0732">Signal</keyword>
<keyword evidence="3 7" id="KW-0326">Glycosidase</keyword>
<evidence type="ECO:0000313" key="8">
    <source>
        <dbReference type="Proteomes" id="UP001150569"/>
    </source>
</evidence>
<keyword evidence="8" id="KW-1185">Reference proteome</keyword>